<organism evidence="1 2">
    <name type="scientific">Rhododendron molle</name>
    <name type="common">Chinese azalea</name>
    <name type="synonym">Azalea mollis</name>
    <dbReference type="NCBI Taxonomy" id="49168"/>
    <lineage>
        <taxon>Eukaryota</taxon>
        <taxon>Viridiplantae</taxon>
        <taxon>Streptophyta</taxon>
        <taxon>Embryophyta</taxon>
        <taxon>Tracheophyta</taxon>
        <taxon>Spermatophyta</taxon>
        <taxon>Magnoliopsida</taxon>
        <taxon>eudicotyledons</taxon>
        <taxon>Gunneridae</taxon>
        <taxon>Pentapetalae</taxon>
        <taxon>asterids</taxon>
        <taxon>Ericales</taxon>
        <taxon>Ericaceae</taxon>
        <taxon>Ericoideae</taxon>
        <taxon>Rhodoreae</taxon>
        <taxon>Rhododendron</taxon>
    </lineage>
</organism>
<evidence type="ECO:0000313" key="2">
    <source>
        <dbReference type="Proteomes" id="UP001062846"/>
    </source>
</evidence>
<reference evidence="1" key="1">
    <citation type="submission" date="2022-02" db="EMBL/GenBank/DDBJ databases">
        <title>Plant Genome Project.</title>
        <authorList>
            <person name="Zhang R.-G."/>
        </authorList>
    </citation>
    <scope>NUCLEOTIDE SEQUENCE</scope>
    <source>
        <strain evidence="1">AT1</strain>
    </source>
</reference>
<proteinExistence type="predicted"/>
<dbReference type="Proteomes" id="UP001062846">
    <property type="component" value="Chromosome 4"/>
</dbReference>
<evidence type="ECO:0000313" key="1">
    <source>
        <dbReference type="EMBL" id="KAI8558633.1"/>
    </source>
</evidence>
<gene>
    <name evidence="1" type="ORF">RHMOL_Rhmol04G0111300</name>
</gene>
<name>A0ACC0NZ40_RHOML</name>
<comment type="caution">
    <text evidence="1">The sequence shown here is derived from an EMBL/GenBank/DDBJ whole genome shotgun (WGS) entry which is preliminary data.</text>
</comment>
<accession>A0ACC0NZ40</accession>
<keyword evidence="2" id="KW-1185">Reference proteome</keyword>
<dbReference type="EMBL" id="CM046391">
    <property type="protein sequence ID" value="KAI8558633.1"/>
    <property type="molecule type" value="Genomic_DNA"/>
</dbReference>
<protein>
    <submittedName>
        <fullName evidence="1">Uncharacterized protein</fullName>
    </submittedName>
</protein>
<sequence>MLHLFNNNLSGSIPSEIGKLKGQVSLSFHTNNLNGSIPPSFGNLTSLSLLHLYTNQLSDYIPNGLGNLKSIVDFQVSENRLRGFIPASFGNLSELIQLLLSANYLSGPIPQEFRNLKNLITLELGENQFSGHLPDIWQGGKLQSFTIYSNQFIGRIPKSLRHCSSLVRVRLDGNQLTGSISEDFQRKITRSIGKDISLVYNGSQSKFTNWGDTIRDRRALLLLGAFVGFLIVSHRRKRKSHVEDASKNKDVFSISTYDGRALYNDILKATKDFDAMYCIGEGGYGAVYKAKLPLGNTVAVKKLHSLSEKDDRRGFLNELDEEAKELDWPKRVNIVKGMAHALSYLHHDCTPPIVHHDISSNNILIDEENEARVSDFGTAKLLKLDSSNWSALADTYEYVTPELVYTMKVTEKCDVYNFGVLAIEVIKEKHPGDFASSLPTTAVENVQL</sequence>